<name>A0A8J3VHK6_9ACTN</name>
<feature type="compositionally biased region" description="Basic and acidic residues" evidence="5">
    <location>
        <begin position="1327"/>
        <end position="1338"/>
    </location>
</feature>
<keyword evidence="9" id="KW-1185">Reference proteome</keyword>
<evidence type="ECO:0000259" key="7">
    <source>
        <dbReference type="Pfam" id="PF12256"/>
    </source>
</evidence>
<dbReference type="EMBL" id="BONY01000024">
    <property type="protein sequence ID" value="GIH06146.1"/>
    <property type="molecule type" value="Genomic_DNA"/>
</dbReference>
<dbReference type="InterPro" id="IPR050708">
    <property type="entry name" value="T6SS_VgrG/RHS"/>
</dbReference>
<keyword evidence="3" id="KW-0732">Signal</keyword>
<keyword evidence="4" id="KW-0843">Virulence</keyword>
<dbReference type="InterPro" id="IPR022044">
    <property type="entry name" value="TcdB_toxin_mid/C"/>
</dbReference>
<comment type="caution">
    <text evidence="8">The sequence shown here is derived from an EMBL/GenBank/DDBJ whole genome shotgun (WGS) entry which is preliminary data.</text>
</comment>
<accession>A0A8J3VHK6</accession>
<dbReference type="PANTHER" id="PTHR32305">
    <property type="match status" value="1"/>
</dbReference>
<dbReference type="PANTHER" id="PTHR32305:SF15">
    <property type="entry name" value="PROTEIN RHSA-RELATED"/>
    <property type="match status" value="1"/>
</dbReference>
<dbReference type="Pfam" id="PF12255">
    <property type="entry name" value="TcdB_toxin_midC"/>
    <property type="match status" value="1"/>
</dbReference>
<dbReference type="GO" id="GO:0005576">
    <property type="term" value="C:extracellular region"/>
    <property type="evidence" value="ECO:0007669"/>
    <property type="project" value="UniProtKB-SubCell"/>
</dbReference>
<feature type="region of interest" description="Disordered" evidence="5">
    <location>
        <begin position="1737"/>
        <end position="1758"/>
    </location>
</feature>
<dbReference type="NCBIfam" id="TIGR03696">
    <property type="entry name" value="Rhs_assc_core"/>
    <property type="match status" value="1"/>
</dbReference>
<dbReference type="SUPFAM" id="SSF69318">
    <property type="entry name" value="Integrin alpha N-terminal domain"/>
    <property type="match status" value="1"/>
</dbReference>
<evidence type="ECO:0000313" key="8">
    <source>
        <dbReference type="EMBL" id="GIH06146.1"/>
    </source>
</evidence>
<dbReference type="GO" id="GO:0005737">
    <property type="term" value="C:cytoplasm"/>
    <property type="evidence" value="ECO:0007669"/>
    <property type="project" value="InterPro"/>
</dbReference>
<comment type="subcellular location">
    <subcellularLocation>
        <location evidence="1">Secreted</location>
    </subcellularLocation>
</comment>
<evidence type="ECO:0000256" key="3">
    <source>
        <dbReference type="ARBA" id="ARBA00022729"/>
    </source>
</evidence>
<organism evidence="8 9">
    <name type="scientific">Rhizocola hellebori</name>
    <dbReference type="NCBI Taxonomy" id="1392758"/>
    <lineage>
        <taxon>Bacteria</taxon>
        <taxon>Bacillati</taxon>
        <taxon>Actinomycetota</taxon>
        <taxon>Actinomycetes</taxon>
        <taxon>Micromonosporales</taxon>
        <taxon>Micromonosporaceae</taxon>
        <taxon>Rhizocola</taxon>
    </lineage>
</organism>
<dbReference type="InterPro" id="IPR022045">
    <property type="entry name" value="TcdB_toxin_mid/N"/>
</dbReference>
<dbReference type="InterPro" id="IPR028994">
    <property type="entry name" value="Integrin_alpha_N"/>
</dbReference>
<feature type="region of interest" description="Disordered" evidence="5">
    <location>
        <begin position="1313"/>
        <end position="1338"/>
    </location>
</feature>
<dbReference type="InterPro" id="IPR003284">
    <property type="entry name" value="Sal_SpvB"/>
</dbReference>
<sequence length="2323" mass="253807">MPSGGGAVAGLGETFTPDLSSGAGRFSVPIEVPAGRLGVQPALALRYQTGSGNGPWGLGWDMGLTAVMRKTSRGVPRYDPSDVFILSGTEDLVPVAGSTPGRVRYRPRTEGLFARIEHVRDDSGDYWEVRTRDGLRSRYGEPVADPADPDRIAGWRLTEVRDPMNNVIRYEYLADSGQPLIERISYADYGDPAAPSFLVTVDFDYESRPDPFSTYRSGFEIRTTLRCHTIRVSTHAADGVARTAREYRLDYQQAPFNGVSLLTRVGLVGVDGTAQEPMPPVTFEYSTFDPAGRRFQPLTGPALPPVPLSHPALSMVDLRGVGQPDLVELGSAQRFWRNAGGGRFEAPRPLTEAPPFALGVGTQFMDANGDGRPDLVVSAPASAGGFGYFPMSFGGGWSRNSFQQYRQRPSVDLADPRVRLVDLDGDGLTDVLFSGRVLESWFNDADPDRAWESQAFTGLPTAGGLSDVDFADPRIRMADMTGDGLSDIVLLRSGNVGYWPNLGHGRFGAMITMRTSPRLPDGYDPRRVLLGDLDGDGVADLAYLDQGRVLLWGNRCGNSWTEQPITVVGTPLVDTDAVQLADLHGTGMAGVLFSRADDGSGRAHLRFLDLTAGVKPYLLTGIDNHHGARTAVRYRSSTEEFQRDRSHPVNRWRTTLPFPVHVVAKVEVDDAFSHGRSTAVFRYHHGYWDGLEREFRGFGMVEQIDSETFAESPGTVATEHFSPPTLTKTWFHLGPVAAVEAGDWTELDLSNEYWPGDPSLLSRPAEQTSLLRGLSREARRSALRALRGQVLRSELFALDGTQRADRPYTVTESLPGLREESAGVFYPFVLGQRSTQWERGDDPLTVFSFTAGFDRYGLPTGTLAIALPRGRAADSPTGASYLATFATTQYAQRDDAGHYLVDRVARASSFEVVNDGTASVEQLRRAVLAGEAGRAGASLRLTGHTRTFYDGEAFTGLPLGSLGEQGLPTRVESLAFTGAFLDQLYPSGGGRPRPVYLDPAGPTVWSPEYPAEFRELLPDLAGYRFDGDDAVPGSPGGYYVTTARHRFESRGLVVSTMDALGSVSRIEYDAHDLLPVRAVDAAGLVTEGVFDYRLLKPRAVTNPNGNTTSATFSPLGLVTAVHVRGKHGEGDRDLPSTRMSYDLLAFAERGQPISVRCERRVHHDSDEGAPGDMVSTVDFTDGFGRLLQRRAQAEDTQFGDRIFGGGVIPAVVDVPPVGDTVGRTRAEGDPDNVIVSGSHVYDNKGRIVHSYEPFFGTGFAYAEPAGDQLGQRVTSFYDPRGHTVRTVSPDGSEQRVVFGVPADLTDPDTYAPTPWESYTYDANDNAGRTHGDDTQPYRDHWNTPTSVELDALGRAVVSVARTGGAAGDRLTTRAAYDIQGNLLSITDALGREAFRYTVDLAKRRWRVESIDAGRQDTVPDALGHPVESRDARDVVTLQAFDRLHRLARLWARDDPAEPVTLRQRLDYGDGGDPGQPAAERKAAREANLLGFPARQHDEAGLLTIDAVDFKGNVLSCTRRVIADGPVLAVYEKAPQNGWQVQPFTVDWTPAPGQTQEQRDALLLEPLGYQTNTQYDALNRATSHLFPADVAGQRRELRPTYNRAGELEAVSLDGVTYVQRIAYDATGRRTLVAYGNGVLTRYAYDVRSFRLARLRTEHYTLAGEATYRPGGPVLQDQGYRFDLAGNLLAIEDRTPGSGIPGNPAALTASDPMLRKLLGDGDALDRRFTYDPIYRLRSATGREAQSPPPGDPWTDLPRGGDVTRAQAYTEKYDYDAAGNLLGLDKAGAGGFTRTYTMSATSNRLQQLVSGKTPFAYTFDASGNLIAETTSRHFSWTHVDRLRAFATQTAGAEPSVHAQYLYDAAGQRVKKLVRRQGGAIEVTHYLDGVFEHHRWSGPRGGANNHVHVMDDQQRIALVRSGLPHPDDAGPPIAFHLDDHVGSSTVVLDASGAFVNREEYTPYGETSFGSYSRKRYRFLGRERDEESGLGHHGLRYYLPYLARWASCDPLAPKSGLNAFRYAKSSPMCFADPNGAEDVEVTQIARALQEAANNMESALRRKPNEGASAFGTRLHDIFQRVVEAGSFNFPKMNASRIITEVVISADGVILDFSRKPGGSPKDSVTADIAILKKGLSNTDRLVGRKASDVLAAGVDFKTGKARLQTYQKAFFKAQSVPLYEVRSEGDLAADMKRAAAAPRNSQKGAADLGIMMTLASIGLTVLQFLDDPSARNAAEIAQGLAAQAAMDAVAVRLLGRSIGGPLMFFGGMRSDNAQYNAQMEEQEMRELGERELRFRVMDYRDSRPDVPVAEARRIIIQSILAEHEKRRR</sequence>
<dbReference type="Pfam" id="PF03534">
    <property type="entry name" value="SpvB"/>
    <property type="match status" value="2"/>
</dbReference>
<dbReference type="InterPro" id="IPR013517">
    <property type="entry name" value="FG-GAP"/>
</dbReference>
<dbReference type="Gene3D" id="2.130.10.130">
    <property type="entry name" value="Integrin alpha, N-terminal"/>
    <property type="match status" value="1"/>
</dbReference>
<dbReference type="Gene3D" id="2.180.10.10">
    <property type="entry name" value="RHS repeat-associated core"/>
    <property type="match status" value="2"/>
</dbReference>
<feature type="domain" description="Insecticide toxin TcdB middle/N-terminal" evidence="7">
    <location>
        <begin position="573"/>
        <end position="733"/>
    </location>
</feature>
<dbReference type="InterPro" id="IPR022385">
    <property type="entry name" value="Rhs_assc_core"/>
</dbReference>
<proteinExistence type="predicted"/>
<keyword evidence="2" id="KW-0964">Secreted</keyword>
<dbReference type="Pfam" id="PF12256">
    <property type="entry name" value="TcdB_toxin_midN"/>
    <property type="match status" value="1"/>
</dbReference>
<evidence type="ECO:0000256" key="1">
    <source>
        <dbReference type="ARBA" id="ARBA00004613"/>
    </source>
</evidence>
<evidence type="ECO:0000259" key="6">
    <source>
        <dbReference type="Pfam" id="PF12255"/>
    </source>
</evidence>
<dbReference type="Pfam" id="PF13517">
    <property type="entry name" value="FG-GAP_3"/>
    <property type="match status" value="1"/>
</dbReference>
<evidence type="ECO:0000313" key="9">
    <source>
        <dbReference type="Proteomes" id="UP000612899"/>
    </source>
</evidence>
<evidence type="ECO:0000256" key="5">
    <source>
        <dbReference type="SAM" id="MobiDB-lite"/>
    </source>
</evidence>
<protein>
    <recommendedName>
        <fullName evidence="10">Insecticide toxin TcdB middle/N-terminal domain-containing protein</fullName>
    </recommendedName>
</protein>
<evidence type="ECO:0008006" key="10">
    <source>
        <dbReference type="Google" id="ProtNLM"/>
    </source>
</evidence>
<gene>
    <name evidence="8" type="ORF">Rhe02_42130</name>
</gene>
<evidence type="ECO:0000256" key="2">
    <source>
        <dbReference type="ARBA" id="ARBA00022525"/>
    </source>
</evidence>
<feature type="domain" description="Insecticide toxin TcdB middle/C-terminal" evidence="6">
    <location>
        <begin position="783"/>
        <end position="894"/>
    </location>
</feature>
<dbReference type="Proteomes" id="UP000612899">
    <property type="component" value="Unassembled WGS sequence"/>
</dbReference>
<reference evidence="8" key="1">
    <citation type="submission" date="2021-01" db="EMBL/GenBank/DDBJ databases">
        <title>Whole genome shotgun sequence of Rhizocola hellebori NBRC 109834.</title>
        <authorList>
            <person name="Komaki H."/>
            <person name="Tamura T."/>
        </authorList>
    </citation>
    <scope>NUCLEOTIDE SEQUENCE</scope>
    <source>
        <strain evidence="8">NBRC 109834</strain>
    </source>
</reference>
<evidence type="ECO:0000256" key="4">
    <source>
        <dbReference type="ARBA" id="ARBA00023026"/>
    </source>
</evidence>